<dbReference type="PANTHER" id="PTHR33217">
    <property type="entry name" value="TRANSPOSASE FOR INSERTION SEQUENCE ELEMENT IS1081"/>
    <property type="match status" value="1"/>
</dbReference>
<feature type="region of interest" description="Disordered" evidence="6">
    <location>
        <begin position="67"/>
        <end position="91"/>
    </location>
</feature>
<dbReference type="AlphaFoldDB" id="A0A375IUD8"/>
<comment type="function">
    <text evidence="1">Required for the transposition of the insertion element.</text>
</comment>
<keyword evidence="3" id="KW-0815">Transposition</keyword>
<organism evidence="7 8">
    <name type="scientific">Cupriavidus taiwanensis</name>
    <dbReference type="NCBI Taxonomy" id="164546"/>
    <lineage>
        <taxon>Bacteria</taxon>
        <taxon>Pseudomonadati</taxon>
        <taxon>Pseudomonadota</taxon>
        <taxon>Betaproteobacteria</taxon>
        <taxon>Burkholderiales</taxon>
        <taxon>Burkholderiaceae</taxon>
        <taxon>Cupriavidus</taxon>
    </lineage>
</organism>
<sequence length="548" mass="61012">MPRRNKTSQAADRELPTIPEDLIAHFVKGPMTVEAVQDASMAFKKAPIERALGAELGYHLGYPAGAERPAGTANQRNGKSAKTVLTDDGPLRLDIPRDRDGSFDPILIPKHERRFTGFDDKIIAMYARGMTLREIQAFLAEQYGTEVSPEFISSVTDAVMDEVTAWQARPLEVMYPVVFFDALRVKMREDGVVRNKAVYLALGVLPDGTRDILGLWIETTEGAKFWMKVFNDLKTRGTQDILIAVTDGLKGMEQALAAVFPNTTLQTCIVHLIRNSLEYANWKERRAVAAALKPVYTAPTVEAALAELAAFENGEWGRRYAPIGASWRRAWDQVIPFFTFPTDGLKGMEQALAAVFPNTTLQTCIVHLIRNSLEYANWKERRAVAAALKPVYTAPTVEAALAELAVFEQSEWAKKYPPIAASWRRAWDQVIPFFTFPPAIRKIIYTTDEVDKRVVCFRSFMASVLVATERVPHLPAVALASSARTGVGKRARLARRLHVRDPGRTSDCRRRQTPCGYRDAQACLPAVPAHGSCAQSAPGDPRRRLRYA</sequence>
<keyword evidence="5" id="KW-0233">DNA recombination</keyword>
<dbReference type="GO" id="GO:0006313">
    <property type="term" value="P:DNA transposition"/>
    <property type="evidence" value="ECO:0007669"/>
    <property type="project" value="InterPro"/>
</dbReference>
<accession>A0A375IUD8</accession>
<keyword evidence="7" id="KW-0614">Plasmid</keyword>
<keyword evidence="4" id="KW-0238">DNA-binding</keyword>
<comment type="similarity">
    <text evidence="2">Belongs to the transposase mutator family.</text>
</comment>
<geneLocation type="plasmid" evidence="7">
    <name>III</name>
</geneLocation>
<dbReference type="PROSITE" id="PS01007">
    <property type="entry name" value="TRANSPOSASE_MUTATOR"/>
    <property type="match status" value="2"/>
</dbReference>
<reference evidence="7 8" key="1">
    <citation type="submission" date="2018-01" db="EMBL/GenBank/DDBJ databases">
        <authorList>
            <person name="Gaut B.S."/>
            <person name="Morton B.R."/>
            <person name="Clegg M.T."/>
            <person name="Duvall M.R."/>
        </authorList>
    </citation>
    <scope>NUCLEOTIDE SEQUENCE [LARGE SCALE GENOMIC DNA]</scope>
    <source>
        <strain evidence="7">Cupriavidus taiwanensis LMG 19425</strain>
        <plasmid evidence="8">Plasmid iii</plasmid>
    </source>
</reference>
<proteinExistence type="inferred from homology"/>
<dbReference type="GO" id="GO:0004803">
    <property type="term" value="F:transposase activity"/>
    <property type="evidence" value="ECO:0007669"/>
    <property type="project" value="InterPro"/>
</dbReference>
<evidence type="ECO:0000313" key="8">
    <source>
        <dbReference type="Proteomes" id="UP000255505"/>
    </source>
</evidence>
<evidence type="ECO:0000256" key="3">
    <source>
        <dbReference type="ARBA" id="ARBA00022578"/>
    </source>
</evidence>
<gene>
    <name evidence="7" type="ORF">CT19425_P70071</name>
</gene>
<dbReference type="GO" id="GO:0003677">
    <property type="term" value="F:DNA binding"/>
    <property type="evidence" value="ECO:0007669"/>
    <property type="project" value="UniProtKB-KW"/>
</dbReference>
<evidence type="ECO:0000256" key="5">
    <source>
        <dbReference type="ARBA" id="ARBA00023172"/>
    </source>
</evidence>
<dbReference type="Pfam" id="PF00872">
    <property type="entry name" value="Transposase_mut"/>
    <property type="match status" value="1"/>
</dbReference>
<evidence type="ECO:0000256" key="1">
    <source>
        <dbReference type="ARBA" id="ARBA00002190"/>
    </source>
</evidence>
<dbReference type="NCBIfam" id="NF033543">
    <property type="entry name" value="transpos_IS256"/>
    <property type="match status" value="1"/>
</dbReference>
<evidence type="ECO:0000313" key="7">
    <source>
        <dbReference type="EMBL" id="SPK77731.1"/>
    </source>
</evidence>
<dbReference type="Proteomes" id="UP000255505">
    <property type="component" value="Plasmid III"/>
</dbReference>
<evidence type="ECO:0000256" key="2">
    <source>
        <dbReference type="ARBA" id="ARBA00010961"/>
    </source>
</evidence>
<name>A0A375IUD8_9BURK</name>
<dbReference type="InterPro" id="IPR001207">
    <property type="entry name" value="Transposase_mutator"/>
</dbReference>
<protein>
    <submittedName>
        <fullName evidence="7">Transposase</fullName>
    </submittedName>
</protein>
<dbReference type="EMBL" id="LT991978">
    <property type="protein sequence ID" value="SPK77731.1"/>
    <property type="molecule type" value="Genomic_DNA"/>
</dbReference>
<evidence type="ECO:0000256" key="6">
    <source>
        <dbReference type="SAM" id="MobiDB-lite"/>
    </source>
</evidence>
<dbReference type="PANTHER" id="PTHR33217:SF5">
    <property type="entry name" value="MUTATOR FAMILY TRANSPOSASE"/>
    <property type="match status" value="1"/>
</dbReference>
<evidence type="ECO:0000256" key="4">
    <source>
        <dbReference type="ARBA" id="ARBA00023125"/>
    </source>
</evidence>